<feature type="compositionally biased region" description="Polar residues" evidence="1">
    <location>
        <begin position="44"/>
        <end position="68"/>
    </location>
</feature>
<dbReference type="EMBL" id="SKCS01000083">
    <property type="protein sequence ID" value="TNN18171.1"/>
    <property type="molecule type" value="Genomic_DNA"/>
</dbReference>
<reference evidence="2 3" key="1">
    <citation type="submission" date="2019-03" db="EMBL/GenBank/DDBJ databases">
        <title>An improved genome assembly of the fluke Schistosoma japonicum.</title>
        <authorList>
            <person name="Hu W."/>
            <person name="Luo F."/>
            <person name="Yin M."/>
            <person name="Mo X."/>
            <person name="Sun C."/>
            <person name="Wu Q."/>
            <person name="Zhu B."/>
            <person name="Xiang M."/>
            <person name="Wang J."/>
            <person name="Wang Y."/>
            <person name="Zhang T."/>
            <person name="Xu B."/>
            <person name="Zheng H."/>
            <person name="Feng Z."/>
        </authorList>
    </citation>
    <scope>NUCLEOTIDE SEQUENCE [LARGE SCALE GENOMIC DNA]</scope>
    <source>
        <strain evidence="2">HuSjv2</strain>
        <tissue evidence="2">Worms</tissue>
    </source>
</reference>
<protein>
    <submittedName>
        <fullName evidence="2">Uncharacterized protein</fullName>
    </submittedName>
</protein>
<dbReference type="AlphaFoldDB" id="A0A4Z2DNT3"/>
<evidence type="ECO:0000256" key="1">
    <source>
        <dbReference type="SAM" id="MobiDB-lite"/>
    </source>
</evidence>
<proteinExistence type="predicted"/>
<feature type="region of interest" description="Disordered" evidence="1">
    <location>
        <begin position="44"/>
        <end position="80"/>
    </location>
</feature>
<dbReference type="Proteomes" id="UP000311919">
    <property type="component" value="Unassembled WGS sequence"/>
</dbReference>
<name>A0A4Z2DNT3_SCHJA</name>
<sequence length="80" mass="8858">MQGLIDSSPSELAKFAHVRQVVLVRVQAFADAFARCPKVQTRNLVMSSGNHVNSLKKQTKGGDSSSPQHFPHAPRRNRSF</sequence>
<evidence type="ECO:0000313" key="3">
    <source>
        <dbReference type="Proteomes" id="UP000311919"/>
    </source>
</evidence>
<gene>
    <name evidence="2" type="ORF">EWB00_010587</name>
</gene>
<organism evidence="2 3">
    <name type="scientific">Schistosoma japonicum</name>
    <name type="common">Blood fluke</name>
    <dbReference type="NCBI Taxonomy" id="6182"/>
    <lineage>
        <taxon>Eukaryota</taxon>
        <taxon>Metazoa</taxon>
        <taxon>Spiralia</taxon>
        <taxon>Lophotrochozoa</taxon>
        <taxon>Platyhelminthes</taxon>
        <taxon>Trematoda</taxon>
        <taxon>Digenea</taxon>
        <taxon>Strigeidida</taxon>
        <taxon>Schistosomatoidea</taxon>
        <taxon>Schistosomatidae</taxon>
        <taxon>Schistosoma</taxon>
    </lineage>
</organism>
<accession>A0A4Z2DNT3</accession>
<evidence type="ECO:0000313" key="2">
    <source>
        <dbReference type="EMBL" id="TNN18171.1"/>
    </source>
</evidence>
<comment type="caution">
    <text evidence="2">The sequence shown here is derived from an EMBL/GenBank/DDBJ whole genome shotgun (WGS) entry which is preliminary data.</text>
</comment>
<keyword evidence="3" id="KW-1185">Reference proteome</keyword>